<evidence type="ECO:0000256" key="4">
    <source>
        <dbReference type="ARBA" id="ARBA00022475"/>
    </source>
</evidence>
<keyword evidence="6 9" id="KW-0812">Transmembrane</keyword>
<keyword evidence="4 9" id="KW-1003">Cell membrane</keyword>
<accession>A0ABT8GG84</accession>
<evidence type="ECO:0000259" key="10">
    <source>
        <dbReference type="PROSITE" id="PS51012"/>
    </source>
</evidence>
<comment type="subcellular location">
    <subcellularLocation>
        <location evidence="1">Cell inner membrane</location>
        <topology evidence="1">Multi-pass membrane protein</topology>
    </subcellularLocation>
    <subcellularLocation>
        <location evidence="9">Cell membrane</location>
        <topology evidence="9">Multi-pass membrane protein</topology>
    </subcellularLocation>
</comment>
<dbReference type="PROSITE" id="PS51012">
    <property type="entry name" value="ABC_TM2"/>
    <property type="match status" value="1"/>
</dbReference>
<sequence>MTQNDYSALAREAGLERVGARPPIWAYLKDLWATRHFAILLARFRIEASLGENRLGLGWIVLRPILLAVIFGTIFGLILSRDTRPGVNFIPFLVVGIFIFEFFSKSFSAGAKSITSNSSLVRSMSFPRMLLPIAKIIQQVFELIPMLIVMGAILLIFGEPVTWAWLLVIPVMVLMTLFNTGVALIAARLTVHVRDVTQIIPLVTRVLFYSSGIFYSLEAVLEDRPGILAVAQLNPVHGYITLVRQFTVSGSDPLGTPGWIVVTAGAVVTFLVGVVFFWRAEERYGRD</sequence>
<gene>
    <name evidence="11" type="ORF">QQX02_05865</name>
</gene>
<dbReference type="PANTHER" id="PTHR30413:SF8">
    <property type="entry name" value="TRANSPORT PERMEASE PROTEIN"/>
    <property type="match status" value="1"/>
</dbReference>
<dbReference type="InterPro" id="IPR047817">
    <property type="entry name" value="ABC2_TM_bact-type"/>
</dbReference>
<dbReference type="Pfam" id="PF01061">
    <property type="entry name" value="ABC2_membrane"/>
    <property type="match status" value="1"/>
</dbReference>
<dbReference type="RefSeq" id="WP_301141840.1">
    <property type="nucleotide sequence ID" value="NZ_JAUHQA010000001.1"/>
</dbReference>
<comment type="similarity">
    <text evidence="2 9">Belongs to the ABC-2 integral membrane protein family.</text>
</comment>
<keyword evidence="7 9" id="KW-1133">Transmembrane helix</keyword>
<comment type="caution">
    <text evidence="11">The sequence shown here is derived from an EMBL/GenBank/DDBJ whole genome shotgun (WGS) entry which is preliminary data.</text>
</comment>
<evidence type="ECO:0000256" key="3">
    <source>
        <dbReference type="ARBA" id="ARBA00022448"/>
    </source>
</evidence>
<keyword evidence="3 9" id="KW-0813">Transport</keyword>
<evidence type="ECO:0000256" key="8">
    <source>
        <dbReference type="ARBA" id="ARBA00023136"/>
    </source>
</evidence>
<dbReference type="InterPro" id="IPR013525">
    <property type="entry name" value="ABC2_TM"/>
</dbReference>
<evidence type="ECO:0000313" key="12">
    <source>
        <dbReference type="Proteomes" id="UP001172708"/>
    </source>
</evidence>
<evidence type="ECO:0000256" key="2">
    <source>
        <dbReference type="ARBA" id="ARBA00007783"/>
    </source>
</evidence>
<dbReference type="PANTHER" id="PTHR30413">
    <property type="entry name" value="INNER MEMBRANE TRANSPORT PERMEASE"/>
    <property type="match status" value="1"/>
</dbReference>
<feature type="transmembrane region" description="Helical" evidence="9">
    <location>
        <begin position="56"/>
        <end position="79"/>
    </location>
</feature>
<feature type="transmembrane region" description="Helical" evidence="9">
    <location>
        <begin position="136"/>
        <end position="157"/>
    </location>
</feature>
<evidence type="ECO:0000313" key="11">
    <source>
        <dbReference type="EMBL" id="MDN4480446.1"/>
    </source>
</evidence>
<keyword evidence="8 9" id="KW-0472">Membrane</keyword>
<proteinExistence type="inferred from homology"/>
<evidence type="ECO:0000256" key="6">
    <source>
        <dbReference type="ARBA" id="ARBA00022692"/>
    </source>
</evidence>
<feature type="domain" description="ABC transmembrane type-2" evidence="10">
    <location>
        <begin position="55"/>
        <end position="280"/>
    </location>
</feature>
<evidence type="ECO:0000256" key="1">
    <source>
        <dbReference type="ARBA" id="ARBA00004429"/>
    </source>
</evidence>
<comment type="caution">
    <text evidence="9">Lacks conserved residue(s) required for the propagation of feature annotation.</text>
</comment>
<reference evidence="11" key="1">
    <citation type="submission" date="2023-06" db="EMBL/GenBank/DDBJ databases">
        <title>Egi l300058.</title>
        <authorList>
            <person name="Gao L."/>
            <person name="Fang B.-Z."/>
            <person name="Li W.-J."/>
        </authorList>
    </citation>
    <scope>NUCLEOTIDE SEQUENCE</scope>
    <source>
        <strain evidence="11">EGI L300058</strain>
    </source>
</reference>
<keyword evidence="12" id="KW-1185">Reference proteome</keyword>
<evidence type="ECO:0000256" key="5">
    <source>
        <dbReference type="ARBA" id="ARBA00022519"/>
    </source>
</evidence>
<organism evidence="11 12">
    <name type="scientific">Demequina muriae</name>
    <dbReference type="NCBI Taxonomy" id="3051664"/>
    <lineage>
        <taxon>Bacteria</taxon>
        <taxon>Bacillati</taxon>
        <taxon>Actinomycetota</taxon>
        <taxon>Actinomycetes</taxon>
        <taxon>Micrococcales</taxon>
        <taxon>Demequinaceae</taxon>
        <taxon>Demequina</taxon>
    </lineage>
</organism>
<dbReference type="Proteomes" id="UP001172708">
    <property type="component" value="Unassembled WGS sequence"/>
</dbReference>
<feature type="transmembrane region" description="Helical" evidence="9">
    <location>
        <begin position="85"/>
        <end position="103"/>
    </location>
</feature>
<feature type="transmembrane region" description="Helical" evidence="9">
    <location>
        <begin position="163"/>
        <end position="187"/>
    </location>
</feature>
<keyword evidence="5" id="KW-0997">Cell inner membrane</keyword>
<evidence type="ECO:0000256" key="7">
    <source>
        <dbReference type="ARBA" id="ARBA00022989"/>
    </source>
</evidence>
<dbReference type="EMBL" id="JAUHQA010000001">
    <property type="protein sequence ID" value="MDN4480446.1"/>
    <property type="molecule type" value="Genomic_DNA"/>
</dbReference>
<protein>
    <recommendedName>
        <fullName evidence="9">Transport permease protein</fullName>
    </recommendedName>
</protein>
<feature type="transmembrane region" description="Helical" evidence="9">
    <location>
        <begin position="258"/>
        <end position="278"/>
    </location>
</feature>
<evidence type="ECO:0000256" key="9">
    <source>
        <dbReference type="RuleBase" id="RU361157"/>
    </source>
</evidence>
<name>A0ABT8GG84_9MICO</name>